<dbReference type="Proteomes" id="UP000264002">
    <property type="component" value="Unassembled WGS sequence"/>
</dbReference>
<reference evidence="2" key="1">
    <citation type="submission" date="2018-08" db="EMBL/GenBank/DDBJ databases">
        <authorList>
            <person name="Grouzdev D.S."/>
            <person name="Krutkina M.S."/>
        </authorList>
    </citation>
    <scope>NUCLEOTIDE SEQUENCE [LARGE SCALE GENOMIC DNA]</scope>
    <source>
        <strain evidence="2">4-11</strain>
    </source>
</reference>
<keyword evidence="2" id="KW-1185">Reference proteome</keyword>
<gene>
    <name evidence="1" type="ORF">DYP60_01380</name>
</gene>
<comment type="caution">
    <text evidence="1">The sequence shown here is derived from an EMBL/GenBank/DDBJ whole genome shotgun (WGS) entry which is preliminary data.</text>
</comment>
<sequence length="72" mass="8690">MKQPWIIILVSLESDETVKDTIHHKFEALFQIDRIALEEMYCLFEDEMTLYELGIYKVWDKEYITLRSGCQE</sequence>
<evidence type="ECO:0000313" key="1">
    <source>
        <dbReference type="EMBL" id="RFU96246.1"/>
    </source>
</evidence>
<name>A0A372MLQ9_9SPIR</name>
<protein>
    <submittedName>
        <fullName evidence="1">Uncharacterized protein</fullName>
    </submittedName>
</protein>
<proteinExistence type="predicted"/>
<dbReference type="EMBL" id="QUWK01000001">
    <property type="protein sequence ID" value="RFU96246.1"/>
    <property type="molecule type" value="Genomic_DNA"/>
</dbReference>
<dbReference type="AlphaFoldDB" id="A0A372MLQ9"/>
<evidence type="ECO:0000313" key="2">
    <source>
        <dbReference type="Proteomes" id="UP000264002"/>
    </source>
</evidence>
<reference evidence="1 2" key="2">
    <citation type="submission" date="2018-09" db="EMBL/GenBank/DDBJ databases">
        <title>Genome of Sphaerochaeta halotolerans strain 4-11.</title>
        <authorList>
            <person name="Nazina T.N."/>
            <person name="Sokolova D.S."/>
        </authorList>
    </citation>
    <scope>NUCLEOTIDE SEQUENCE [LARGE SCALE GENOMIC DNA]</scope>
    <source>
        <strain evidence="1 2">4-11</strain>
    </source>
</reference>
<organism evidence="1 2">
    <name type="scientific">Sphaerochaeta halotolerans</name>
    <dbReference type="NCBI Taxonomy" id="2293840"/>
    <lineage>
        <taxon>Bacteria</taxon>
        <taxon>Pseudomonadati</taxon>
        <taxon>Spirochaetota</taxon>
        <taxon>Spirochaetia</taxon>
        <taxon>Spirochaetales</taxon>
        <taxon>Sphaerochaetaceae</taxon>
        <taxon>Sphaerochaeta</taxon>
    </lineage>
</organism>
<accession>A0A372MLQ9</accession>